<dbReference type="Proteomes" id="UP000480804">
    <property type="component" value="Unassembled WGS sequence"/>
</dbReference>
<name>A0A8H9HTQ4_9ACTN</name>
<evidence type="ECO:0000256" key="2">
    <source>
        <dbReference type="SAM" id="Phobius"/>
    </source>
</evidence>
<reference evidence="4" key="1">
    <citation type="journal article" date="2014" name="Int. J. Syst. Evol. Microbiol.">
        <title>Complete genome sequence of Corynebacterium casei LMG S-19264T (=DSM 44701T), isolated from a smear-ripened cheese.</title>
        <authorList>
            <consortium name="US DOE Joint Genome Institute (JGI-PGF)"/>
            <person name="Walter F."/>
            <person name="Albersmeier A."/>
            <person name="Kalinowski J."/>
            <person name="Ruckert C."/>
        </authorList>
    </citation>
    <scope>NUCLEOTIDE SEQUENCE</scope>
    <source>
        <strain evidence="4">JCM 4136</strain>
    </source>
</reference>
<comment type="caution">
    <text evidence="4">The sequence shown here is derived from an EMBL/GenBank/DDBJ whole genome shotgun (WGS) entry which is preliminary data.</text>
</comment>
<evidence type="ECO:0000313" key="5">
    <source>
        <dbReference type="Proteomes" id="UP000480804"/>
    </source>
</evidence>
<evidence type="ECO:0000313" key="4">
    <source>
        <dbReference type="EMBL" id="GGU80299.1"/>
    </source>
</evidence>
<evidence type="ECO:0000313" key="6">
    <source>
        <dbReference type="Proteomes" id="UP000660975"/>
    </source>
</evidence>
<proteinExistence type="predicted"/>
<sequence>MNHSHAAPGTPRMTPHRARPPRRGTTTYPLSPSTVRVLRWGRWFSLALAVLTWAVVITALVTGSWGADLFLLVANAVGAVLWPAHALWSFRALRRHRATVAAADADADAVDRADAVARSRTGPRHPGA</sequence>
<dbReference type="EMBL" id="BLLO01000017">
    <property type="protein sequence ID" value="GFH78145.1"/>
    <property type="molecule type" value="Genomic_DNA"/>
</dbReference>
<keyword evidence="2" id="KW-0812">Transmembrane</keyword>
<evidence type="ECO:0000256" key="1">
    <source>
        <dbReference type="SAM" id="MobiDB-lite"/>
    </source>
</evidence>
<keyword evidence="2" id="KW-1133">Transmembrane helix</keyword>
<feature type="transmembrane region" description="Helical" evidence="2">
    <location>
        <begin position="69"/>
        <end position="88"/>
    </location>
</feature>
<dbReference type="RefSeq" id="WP_100456301.1">
    <property type="nucleotide sequence ID" value="NZ_BLLO01000017.1"/>
</dbReference>
<protein>
    <submittedName>
        <fullName evidence="4">Uncharacterized protein</fullName>
    </submittedName>
</protein>
<accession>A0A8H9HTQ4</accession>
<feature type="transmembrane region" description="Helical" evidence="2">
    <location>
        <begin position="43"/>
        <end position="63"/>
    </location>
</feature>
<dbReference type="AlphaFoldDB" id="A0A8H9HTQ4"/>
<reference evidence="4" key="3">
    <citation type="submission" date="2020-09" db="EMBL/GenBank/DDBJ databases">
        <authorList>
            <person name="Sun Q."/>
            <person name="Ohkuma M."/>
        </authorList>
    </citation>
    <scope>NUCLEOTIDE SEQUENCE</scope>
    <source>
        <strain evidence="4">JCM 4136</strain>
    </source>
</reference>
<dbReference type="GeneID" id="95070514"/>
<reference evidence="3 5" key="2">
    <citation type="submission" date="2020-02" db="EMBL/GenBank/DDBJ databases">
        <title>Whole genome shotgun sequence of Streptomyces gougerotii NBRC 13043.</title>
        <authorList>
            <person name="Ichikawa N."/>
            <person name="Komaki H."/>
            <person name="Tamura T."/>
        </authorList>
    </citation>
    <scope>NUCLEOTIDE SEQUENCE [LARGE SCALE GENOMIC DNA]</scope>
    <source>
        <strain evidence="3 5">NBRC 13043</strain>
    </source>
</reference>
<keyword evidence="2" id="KW-0472">Membrane</keyword>
<feature type="region of interest" description="Disordered" evidence="1">
    <location>
        <begin position="1"/>
        <end position="28"/>
    </location>
</feature>
<evidence type="ECO:0000313" key="3">
    <source>
        <dbReference type="EMBL" id="GFH78145.1"/>
    </source>
</evidence>
<organism evidence="4 6">
    <name type="scientific">Streptomyces gougerotii</name>
    <dbReference type="NCBI Taxonomy" id="53448"/>
    <lineage>
        <taxon>Bacteria</taxon>
        <taxon>Bacillati</taxon>
        <taxon>Actinomycetota</taxon>
        <taxon>Actinomycetes</taxon>
        <taxon>Kitasatosporales</taxon>
        <taxon>Streptomycetaceae</taxon>
        <taxon>Streptomyces</taxon>
        <taxon>Streptomyces diastaticus group</taxon>
    </lineage>
</organism>
<gene>
    <name evidence="4" type="ORF">GCM10010227_38290</name>
    <name evidence="3" type="ORF">Sgou_28150</name>
</gene>
<dbReference type="Proteomes" id="UP000660975">
    <property type="component" value="Unassembled WGS sequence"/>
</dbReference>
<dbReference type="EMBL" id="BMSC01000012">
    <property type="protein sequence ID" value="GGU80299.1"/>
    <property type="molecule type" value="Genomic_DNA"/>
</dbReference>
<keyword evidence="5" id="KW-1185">Reference proteome</keyword>